<feature type="compositionally biased region" description="Low complexity" evidence="7">
    <location>
        <begin position="417"/>
        <end position="428"/>
    </location>
</feature>
<feature type="domain" description="RRM" evidence="8">
    <location>
        <begin position="207"/>
        <end position="280"/>
    </location>
</feature>
<dbReference type="InterPro" id="IPR011009">
    <property type="entry name" value="Kinase-like_dom_sf"/>
</dbReference>
<dbReference type="InterPro" id="IPR012677">
    <property type="entry name" value="Nucleotide-bd_a/b_plait_sf"/>
</dbReference>
<feature type="region of interest" description="Disordered" evidence="7">
    <location>
        <begin position="375"/>
        <end position="446"/>
    </location>
</feature>
<evidence type="ECO:0000256" key="2">
    <source>
        <dbReference type="ARBA" id="ARBA00022679"/>
    </source>
</evidence>
<dbReference type="PROSITE" id="PS51158">
    <property type="entry name" value="ALPHA_KINASE"/>
    <property type="match status" value="1"/>
</dbReference>
<dbReference type="Proteomes" id="UP000815325">
    <property type="component" value="Unassembled WGS sequence"/>
</dbReference>
<gene>
    <name evidence="10" type="ORF">DUNSADRAFT_8258</name>
</gene>
<keyword evidence="1" id="KW-0723">Serine/threonine-protein kinase</keyword>
<evidence type="ECO:0000256" key="1">
    <source>
        <dbReference type="ARBA" id="ARBA00022527"/>
    </source>
</evidence>
<evidence type="ECO:0000313" key="10">
    <source>
        <dbReference type="EMBL" id="KAF5843743.1"/>
    </source>
</evidence>
<comment type="caution">
    <text evidence="10">The sequence shown here is derived from an EMBL/GenBank/DDBJ whole genome shotgun (WGS) entry which is preliminary data.</text>
</comment>
<evidence type="ECO:0000313" key="11">
    <source>
        <dbReference type="Proteomes" id="UP000815325"/>
    </source>
</evidence>
<dbReference type="CDD" id="cd00590">
    <property type="entry name" value="RRM_SF"/>
    <property type="match status" value="1"/>
</dbReference>
<feature type="compositionally biased region" description="Low complexity" evidence="7">
    <location>
        <begin position="383"/>
        <end position="395"/>
    </location>
</feature>
<evidence type="ECO:0000256" key="3">
    <source>
        <dbReference type="ARBA" id="ARBA00022737"/>
    </source>
</evidence>
<dbReference type="Gene3D" id="3.20.200.10">
    <property type="entry name" value="MHCK/EF2 kinase"/>
    <property type="match status" value="1"/>
</dbReference>
<dbReference type="InterPro" id="IPR000504">
    <property type="entry name" value="RRM_dom"/>
</dbReference>
<organism evidence="10 11">
    <name type="scientific">Dunaliella salina</name>
    <name type="common">Green alga</name>
    <name type="synonym">Protococcus salinus</name>
    <dbReference type="NCBI Taxonomy" id="3046"/>
    <lineage>
        <taxon>Eukaryota</taxon>
        <taxon>Viridiplantae</taxon>
        <taxon>Chlorophyta</taxon>
        <taxon>core chlorophytes</taxon>
        <taxon>Chlorophyceae</taxon>
        <taxon>CS clade</taxon>
        <taxon>Chlamydomonadales</taxon>
        <taxon>Dunaliellaceae</taxon>
        <taxon>Dunaliella</taxon>
    </lineage>
</organism>
<evidence type="ECO:0008006" key="12">
    <source>
        <dbReference type="Google" id="ProtNLM"/>
    </source>
</evidence>
<evidence type="ECO:0000259" key="8">
    <source>
        <dbReference type="PROSITE" id="PS50102"/>
    </source>
</evidence>
<dbReference type="EMBL" id="MU069438">
    <property type="protein sequence ID" value="KAF5843743.1"/>
    <property type="molecule type" value="Genomic_DNA"/>
</dbReference>
<evidence type="ECO:0000256" key="6">
    <source>
        <dbReference type="PROSITE-ProRule" id="PRU00176"/>
    </source>
</evidence>
<feature type="region of interest" description="Disordered" evidence="7">
    <location>
        <begin position="493"/>
        <end position="565"/>
    </location>
</feature>
<evidence type="ECO:0000256" key="5">
    <source>
        <dbReference type="ARBA" id="ARBA00022884"/>
    </source>
</evidence>
<feature type="domain" description="Alpha-type protein kinase" evidence="9">
    <location>
        <begin position="950"/>
        <end position="1178"/>
    </location>
</feature>
<evidence type="ECO:0000259" key="9">
    <source>
        <dbReference type="PROSITE" id="PS51158"/>
    </source>
</evidence>
<dbReference type="SMART" id="SM00811">
    <property type="entry name" value="Alpha_kinase"/>
    <property type="match status" value="1"/>
</dbReference>
<dbReference type="PROSITE" id="PS50102">
    <property type="entry name" value="RRM"/>
    <property type="match status" value="2"/>
</dbReference>
<keyword evidence="2" id="KW-0808">Transferase</keyword>
<dbReference type="InterPro" id="IPR035979">
    <property type="entry name" value="RBD_domain_sf"/>
</dbReference>
<dbReference type="InterPro" id="IPR004166">
    <property type="entry name" value="a-kinase_dom"/>
</dbReference>
<keyword evidence="5 6" id="KW-0694">RNA-binding</keyword>
<dbReference type="Pfam" id="PF00076">
    <property type="entry name" value="RRM_1"/>
    <property type="match status" value="2"/>
</dbReference>
<dbReference type="SUPFAM" id="SSF56112">
    <property type="entry name" value="Protein kinase-like (PK-like)"/>
    <property type="match status" value="1"/>
</dbReference>
<keyword evidence="4" id="KW-0418">Kinase</keyword>
<keyword evidence="11" id="KW-1185">Reference proteome</keyword>
<protein>
    <recommendedName>
        <fullName evidence="12">Alpha-type protein kinase domain-containing protein</fullName>
    </recommendedName>
</protein>
<reference evidence="10" key="1">
    <citation type="submission" date="2017-08" db="EMBL/GenBank/DDBJ databases">
        <authorList>
            <person name="Polle J.E."/>
            <person name="Barry K."/>
            <person name="Cushman J."/>
            <person name="Schmutz J."/>
            <person name="Tran D."/>
            <person name="Hathwaick L.T."/>
            <person name="Yim W.C."/>
            <person name="Jenkins J."/>
            <person name="Mckie-Krisberg Z.M."/>
            <person name="Prochnik S."/>
            <person name="Lindquist E."/>
            <person name="Dockter R.B."/>
            <person name="Adam C."/>
            <person name="Molina H."/>
            <person name="Bunkerborg J."/>
            <person name="Jin E."/>
            <person name="Buchheim M."/>
            <person name="Magnuson J."/>
        </authorList>
    </citation>
    <scope>NUCLEOTIDE SEQUENCE</scope>
    <source>
        <strain evidence="10">CCAP 19/18</strain>
    </source>
</reference>
<dbReference type="SMART" id="SM00360">
    <property type="entry name" value="RRM"/>
    <property type="match status" value="2"/>
</dbReference>
<sequence>MFESLKKVRDSFLGGSGASIKADDVEQVLKAAEKFGLGLQAAASYMKKGEGMPQISPENLRNLKHQLSPWEQKLANGSILGQLMHGLSPLSAVEGIGPQLVAGGVVIAAVVTSASQAAKISQNCGIFLETLKDLDAQLASVSDSLSKKGLVPHPAILNAVWRLMDLFCHGGWVVQEFQKKNHFWRFFTNDNAKFREVENKIHEAKKPKVFVGSLPYQTSEADVRDLFIQYGEIKSCVGKSKGSAIVTFRTWTQAERAIDGEDGTKHLGGSKPMHVRFANSEPCFGIIAKMLCIHEVPPALSKDTLYATFARFGTITELQMEIGGLPMGSAYVAFDRWSACEAAVAAFHEKTPLEGTDVPMKIGFAKPSLQAPKCKLLPGPATQPSSSGVQSSSGPPYVPHYAQAPQHKPLPGRVNMPSSSAPQSSPSSPYVPPHGQAPDNPDSLDVDDLKAFSIKDLKAMFEERRLLFPTGIEKEEVVSILAAYMKVLQTASSNTAAPPPTPQPKVPPPPEVKPHAPSYVPPPFRAPPPPPPQQYHTPPPPPPPPPQQYHTPPPAVAEHSTQDKAQQCTVKVEYEHGQVVFPWTLINQRSSIETLKEHLWEETGLYPSEQRLTSAYGEDLQMYRHGKPQRLQDYNLASPDGPGCKLRLDPLYSTSEGHSNLAREAARKDSLGLPPGKCLDLGLNGAFKGLEVGVLNLYTGNGGAADSRLPQALEKKGFRVTVWSPSSLPGVWALGKFLERESVCQLWVISDSKRHLSDDMMSVIKDHFNKGLGVFICGGNGAFIADANALGSALLGATMDGNNHGGQTLMQEHMTTTMGYIENHALNTGIKKFFEGLKIASVAPFRGMQPVVWSSAGGAVCAAYNENGKRAVLDGGLSRLFDAWKSDGTERFVKNAAVWLANYDTKGGQITDRHYMLNTTFPGSNQWGQIQALRGLSIQYQLIKNMDELKDLLFKGNPLPEEKRLKVFLKVAPEPFSLAGLQLPYYARRAIEQGGLFEQALVVRRSRLTNKAFNDLPACQVLTETQAVAAFMSRQFNKASGSKVRDVRIDAPRVFSPDPLDGPWRSADERECFVYDSAIEGIPIEDSNEEDASDYAAVLQSFGHWTWSKSAGLLLVTEQHGSQGIYDQKKQYFLVDPAIHCKMEERFGKANRGNAGIDQFFRSHVCNGLCQLLHISGHRPAMS</sequence>
<keyword evidence="3" id="KW-0677">Repeat</keyword>
<dbReference type="PANTHER" id="PTHR24012">
    <property type="entry name" value="RNA BINDING PROTEIN"/>
    <property type="match status" value="1"/>
</dbReference>
<dbReference type="SUPFAM" id="SSF54928">
    <property type="entry name" value="RNA-binding domain, RBD"/>
    <property type="match status" value="1"/>
</dbReference>
<dbReference type="Pfam" id="PF02816">
    <property type="entry name" value="Alpha_kinase"/>
    <property type="match status" value="1"/>
</dbReference>
<proteinExistence type="predicted"/>
<dbReference type="Gene3D" id="3.30.70.330">
    <property type="match status" value="2"/>
</dbReference>
<evidence type="ECO:0000256" key="7">
    <source>
        <dbReference type="SAM" id="MobiDB-lite"/>
    </source>
</evidence>
<feature type="domain" description="RRM" evidence="8">
    <location>
        <begin position="289"/>
        <end position="367"/>
    </location>
</feature>
<name>A0ABQ7HA63_DUNSA</name>
<feature type="compositionally biased region" description="Pro residues" evidence="7">
    <location>
        <begin position="519"/>
        <end position="555"/>
    </location>
</feature>
<feature type="compositionally biased region" description="Pro residues" evidence="7">
    <location>
        <begin position="497"/>
        <end position="511"/>
    </location>
</feature>
<accession>A0ABQ7HA63</accession>
<evidence type="ECO:0000256" key="4">
    <source>
        <dbReference type="ARBA" id="ARBA00022777"/>
    </source>
</evidence>